<dbReference type="GO" id="GO:0016787">
    <property type="term" value="F:hydrolase activity"/>
    <property type="evidence" value="ECO:0007669"/>
    <property type="project" value="UniProtKB-ARBA"/>
</dbReference>
<evidence type="ECO:0000313" key="2">
    <source>
        <dbReference type="Proteomes" id="UP001199355"/>
    </source>
</evidence>
<reference evidence="1 2" key="1">
    <citation type="submission" date="2021-10" db="EMBL/GenBank/DDBJ databases">
        <title>Anaerobic single-cell dispensing facilitates the cultivation of human gut bacteria.</title>
        <authorList>
            <person name="Afrizal A."/>
        </authorList>
    </citation>
    <scope>NUCLEOTIDE SEQUENCE [LARGE SCALE GENOMIC DNA]</scope>
    <source>
        <strain evidence="1 2">CLA-AA-H244</strain>
    </source>
</reference>
<dbReference type="Proteomes" id="UP001199355">
    <property type="component" value="Unassembled WGS sequence"/>
</dbReference>
<sequence>MKQIPKRVMIVSFDAVGAKDLEYLQTLPNFQRFFEQAALCSHVNSVCPSLTYPAHTSIVTGRMPKNHGIVNNTKIQPNRKDPDWLYHRKWIRSTTLYDEAKKKGMTTAGLLWPVAAGSRMDYYVPEIMVTRKWQNQILMNATNGPLFYQLDLNKRFGQLRNGIAQPQLDNFIQACALDTIYKYNPQLFLLHLTDVDANRHLYGVESKEAKEALKRHDKRLGEIVRALEETGEMESTTVVLLGDHYQKDVDKVAFVNHALWKAGLLTVRNGRIKSWKAYAKNCDGSCYIYLHPSVENNAEVQKCTRKVLETLKGREDFGIERILTREEAANMGADENCFLMLEAKEGWFFLDEWEQLTAAEKDCAHGMKGTHGYLPGEADYQTFFAMSGCSVRAGARVEKNIALWDEGATLAALLELDLGKTDGSVIREMLQ</sequence>
<keyword evidence="2" id="KW-1185">Reference proteome</keyword>
<dbReference type="InterPro" id="IPR017850">
    <property type="entry name" value="Alkaline_phosphatase_core_sf"/>
</dbReference>
<evidence type="ECO:0000313" key="1">
    <source>
        <dbReference type="EMBL" id="MCC2168978.1"/>
    </source>
</evidence>
<dbReference type="EMBL" id="JAJEQF010000054">
    <property type="protein sequence ID" value="MCC2168978.1"/>
    <property type="molecule type" value="Genomic_DNA"/>
</dbReference>
<dbReference type="AlphaFoldDB" id="A0AAE3DP74"/>
<accession>A0AAE3DP74</accession>
<proteinExistence type="predicted"/>
<dbReference type="RefSeq" id="WP_308729027.1">
    <property type="nucleotide sequence ID" value="NZ_JAJEQF010000054.1"/>
</dbReference>
<dbReference type="SUPFAM" id="SSF53649">
    <property type="entry name" value="Alkaline phosphatase-like"/>
    <property type="match status" value="1"/>
</dbReference>
<dbReference type="Pfam" id="PF01663">
    <property type="entry name" value="Phosphodiest"/>
    <property type="match status" value="1"/>
</dbReference>
<organism evidence="1 2">
    <name type="scientific">Gallintestinimicrobium propionicum</name>
    <dbReference type="NCBI Taxonomy" id="2981770"/>
    <lineage>
        <taxon>Bacteria</taxon>
        <taxon>Bacillati</taxon>
        <taxon>Bacillota</taxon>
        <taxon>Clostridia</taxon>
        <taxon>Lachnospirales</taxon>
        <taxon>Lachnospiraceae</taxon>
        <taxon>Gallintestinimicrobium</taxon>
    </lineage>
</organism>
<dbReference type="CDD" id="cd16018">
    <property type="entry name" value="Enpp"/>
    <property type="match status" value="1"/>
</dbReference>
<dbReference type="PANTHER" id="PTHR10151:SF120">
    <property type="entry name" value="BIS(5'-ADENOSYL)-TRIPHOSPHATASE"/>
    <property type="match status" value="1"/>
</dbReference>
<protein>
    <submittedName>
        <fullName evidence="1">Ectonucleotide pyrophosphatase/phosphodiesterase</fullName>
    </submittedName>
</protein>
<dbReference type="PANTHER" id="PTHR10151">
    <property type="entry name" value="ECTONUCLEOTIDE PYROPHOSPHATASE/PHOSPHODIESTERASE"/>
    <property type="match status" value="1"/>
</dbReference>
<dbReference type="InterPro" id="IPR002591">
    <property type="entry name" value="Phosphodiest/P_Trfase"/>
</dbReference>
<comment type="caution">
    <text evidence="1">The sequence shown here is derived from an EMBL/GenBank/DDBJ whole genome shotgun (WGS) entry which is preliminary data.</text>
</comment>
<dbReference type="Gene3D" id="3.40.720.10">
    <property type="entry name" value="Alkaline Phosphatase, subunit A"/>
    <property type="match status" value="1"/>
</dbReference>
<gene>
    <name evidence="1" type="ORF">LKD45_15000</name>
</gene>
<name>A0AAE3DP74_9FIRM</name>